<dbReference type="SUPFAM" id="SSF88946">
    <property type="entry name" value="Sigma2 domain of RNA polymerase sigma factors"/>
    <property type="match status" value="1"/>
</dbReference>
<keyword evidence="2" id="KW-0805">Transcription regulation</keyword>
<dbReference type="InterPro" id="IPR007627">
    <property type="entry name" value="RNA_pol_sigma70_r2"/>
</dbReference>
<name>A0A9D2M506_9FIRM</name>
<dbReference type="InterPro" id="IPR014284">
    <property type="entry name" value="RNA_pol_sigma-70_dom"/>
</dbReference>
<sequence>MDDQTLIRLLRQDPDAGLRAAMQSYAPLVKAVIGRILPRDPREAEEAVADVFVALWRQAPALARENTPLRPWLAVTARNAGIDRYRALRRQNTLSLDDGLADAIADLAEFDRMSAGPQDLVGALVAAMEPPDRDIFLRKYYLLESSRQIAAALGMSESAVNTRLSRGRDRLRRALLAKGVHPHA</sequence>
<keyword evidence="5" id="KW-0804">Transcription</keyword>
<evidence type="ECO:0000256" key="2">
    <source>
        <dbReference type="ARBA" id="ARBA00023015"/>
    </source>
</evidence>
<dbReference type="Pfam" id="PF04542">
    <property type="entry name" value="Sigma70_r2"/>
    <property type="match status" value="1"/>
</dbReference>
<dbReference type="InterPro" id="IPR036388">
    <property type="entry name" value="WH-like_DNA-bd_sf"/>
</dbReference>
<dbReference type="SUPFAM" id="SSF88659">
    <property type="entry name" value="Sigma3 and sigma4 domains of RNA polymerase sigma factors"/>
    <property type="match status" value="1"/>
</dbReference>
<evidence type="ECO:0000313" key="9">
    <source>
        <dbReference type="Proteomes" id="UP000886803"/>
    </source>
</evidence>
<evidence type="ECO:0000256" key="4">
    <source>
        <dbReference type="ARBA" id="ARBA00023125"/>
    </source>
</evidence>
<reference evidence="8" key="2">
    <citation type="submission" date="2021-04" db="EMBL/GenBank/DDBJ databases">
        <authorList>
            <person name="Gilroy R."/>
        </authorList>
    </citation>
    <scope>NUCLEOTIDE SEQUENCE</scope>
    <source>
        <strain evidence="8">ChiBcec8-13705</strain>
    </source>
</reference>
<feature type="domain" description="RNA polymerase sigma factor 70 region 4 type 2" evidence="7">
    <location>
        <begin position="121"/>
        <end position="171"/>
    </location>
</feature>
<keyword evidence="3" id="KW-0731">Sigma factor</keyword>
<dbReference type="InterPro" id="IPR013324">
    <property type="entry name" value="RNA_pol_sigma_r3/r4-like"/>
</dbReference>
<dbReference type="PANTHER" id="PTHR43133:SF8">
    <property type="entry name" value="RNA POLYMERASE SIGMA FACTOR HI_1459-RELATED"/>
    <property type="match status" value="1"/>
</dbReference>
<dbReference type="EMBL" id="DWYG01000051">
    <property type="protein sequence ID" value="HJB41550.1"/>
    <property type="molecule type" value="Genomic_DNA"/>
</dbReference>
<evidence type="ECO:0000256" key="1">
    <source>
        <dbReference type="ARBA" id="ARBA00010641"/>
    </source>
</evidence>
<dbReference type="PANTHER" id="PTHR43133">
    <property type="entry name" value="RNA POLYMERASE ECF-TYPE SIGMA FACTO"/>
    <property type="match status" value="1"/>
</dbReference>
<dbReference type="Proteomes" id="UP000886803">
    <property type="component" value="Unassembled WGS sequence"/>
</dbReference>
<gene>
    <name evidence="8" type="ORF">H9945_03540</name>
</gene>
<dbReference type="NCBIfam" id="TIGR02937">
    <property type="entry name" value="sigma70-ECF"/>
    <property type="match status" value="1"/>
</dbReference>
<organism evidence="8 9">
    <name type="scientific">Candidatus Gemmiger avicola</name>
    <dbReference type="NCBI Taxonomy" id="2838605"/>
    <lineage>
        <taxon>Bacteria</taxon>
        <taxon>Bacillati</taxon>
        <taxon>Bacillota</taxon>
        <taxon>Clostridia</taxon>
        <taxon>Eubacteriales</taxon>
        <taxon>Gemmiger</taxon>
    </lineage>
</organism>
<dbReference type="InterPro" id="IPR013249">
    <property type="entry name" value="RNA_pol_sigma70_r4_t2"/>
</dbReference>
<dbReference type="Gene3D" id="1.10.10.10">
    <property type="entry name" value="Winged helix-like DNA-binding domain superfamily/Winged helix DNA-binding domain"/>
    <property type="match status" value="1"/>
</dbReference>
<evidence type="ECO:0000256" key="3">
    <source>
        <dbReference type="ARBA" id="ARBA00023082"/>
    </source>
</evidence>
<feature type="domain" description="RNA polymerase sigma-70 region 2" evidence="6">
    <location>
        <begin position="23"/>
        <end position="90"/>
    </location>
</feature>
<proteinExistence type="inferred from homology"/>
<evidence type="ECO:0000259" key="6">
    <source>
        <dbReference type="Pfam" id="PF04542"/>
    </source>
</evidence>
<evidence type="ECO:0000256" key="5">
    <source>
        <dbReference type="ARBA" id="ARBA00023163"/>
    </source>
</evidence>
<evidence type="ECO:0000259" key="7">
    <source>
        <dbReference type="Pfam" id="PF08281"/>
    </source>
</evidence>
<reference evidence="8" key="1">
    <citation type="journal article" date="2021" name="PeerJ">
        <title>Extensive microbial diversity within the chicken gut microbiome revealed by metagenomics and culture.</title>
        <authorList>
            <person name="Gilroy R."/>
            <person name="Ravi A."/>
            <person name="Getino M."/>
            <person name="Pursley I."/>
            <person name="Horton D.L."/>
            <person name="Alikhan N.F."/>
            <person name="Baker D."/>
            <person name="Gharbi K."/>
            <person name="Hall N."/>
            <person name="Watson M."/>
            <person name="Adriaenssens E.M."/>
            <person name="Foster-Nyarko E."/>
            <person name="Jarju S."/>
            <person name="Secka A."/>
            <person name="Antonio M."/>
            <person name="Oren A."/>
            <person name="Chaudhuri R.R."/>
            <person name="La Ragione R."/>
            <person name="Hildebrand F."/>
            <person name="Pallen M.J."/>
        </authorList>
    </citation>
    <scope>NUCLEOTIDE SEQUENCE</scope>
    <source>
        <strain evidence="8">ChiBcec8-13705</strain>
    </source>
</reference>
<dbReference type="InterPro" id="IPR039425">
    <property type="entry name" value="RNA_pol_sigma-70-like"/>
</dbReference>
<comment type="similarity">
    <text evidence="1">Belongs to the sigma-70 factor family. ECF subfamily.</text>
</comment>
<dbReference type="GO" id="GO:0016987">
    <property type="term" value="F:sigma factor activity"/>
    <property type="evidence" value="ECO:0007669"/>
    <property type="project" value="UniProtKB-KW"/>
</dbReference>
<dbReference type="Gene3D" id="1.10.1740.10">
    <property type="match status" value="1"/>
</dbReference>
<dbReference type="GO" id="GO:0006352">
    <property type="term" value="P:DNA-templated transcription initiation"/>
    <property type="evidence" value="ECO:0007669"/>
    <property type="project" value="InterPro"/>
</dbReference>
<accession>A0A9D2M506</accession>
<protein>
    <submittedName>
        <fullName evidence="8">Sigma-70 family RNA polymerase sigma factor</fullName>
    </submittedName>
</protein>
<dbReference type="AlphaFoldDB" id="A0A9D2M506"/>
<comment type="caution">
    <text evidence="8">The sequence shown here is derived from an EMBL/GenBank/DDBJ whole genome shotgun (WGS) entry which is preliminary data.</text>
</comment>
<dbReference type="Pfam" id="PF08281">
    <property type="entry name" value="Sigma70_r4_2"/>
    <property type="match status" value="1"/>
</dbReference>
<dbReference type="GO" id="GO:0003677">
    <property type="term" value="F:DNA binding"/>
    <property type="evidence" value="ECO:0007669"/>
    <property type="project" value="UniProtKB-KW"/>
</dbReference>
<keyword evidence="4" id="KW-0238">DNA-binding</keyword>
<dbReference type="InterPro" id="IPR013325">
    <property type="entry name" value="RNA_pol_sigma_r2"/>
</dbReference>
<evidence type="ECO:0000313" key="8">
    <source>
        <dbReference type="EMBL" id="HJB41550.1"/>
    </source>
</evidence>